<feature type="binding site" evidence="5">
    <location>
        <position position="99"/>
    </location>
    <ligand>
        <name>S-adenosyl-L-methionine</name>
        <dbReference type="ChEBI" id="CHEBI:59789"/>
    </ligand>
</feature>
<dbReference type="GO" id="GO:0008425">
    <property type="term" value="F:2-methoxy-6-polyprenyl-1,4-benzoquinol methyltransferase activity"/>
    <property type="evidence" value="ECO:0007669"/>
    <property type="project" value="UniProtKB-EC"/>
</dbReference>
<dbReference type="Gene3D" id="3.40.50.150">
    <property type="entry name" value="Vaccinia Virus protein VP39"/>
    <property type="match status" value="1"/>
</dbReference>
<dbReference type="GO" id="GO:0032259">
    <property type="term" value="P:methylation"/>
    <property type="evidence" value="ECO:0007669"/>
    <property type="project" value="UniProtKB-KW"/>
</dbReference>
<dbReference type="PROSITE" id="PS01183">
    <property type="entry name" value="UBIE_1"/>
    <property type="match status" value="1"/>
</dbReference>
<keyword evidence="4 5" id="KW-0949">S-adenosyl-L-methionine</keyword>
<evidence type="ECO:0000313" key="7">
    <source>
        <dbReference type="Proteomes" id="UP001202248"/>
    </source>
</evidence>
<dbReference type="EMBL" id="JAKWBL010000003">
    <property type="protein sequence ID" value="MCH5599283.1"/>
    <property type="molecule type" value="Genomic_DNA"/>
</dbReference>
<keyword evidence="2 5" id="KW-0489">Methyltransferase</keyword>
<name>A0ABS9SLP3_9BACT</name>
<dbReference type="RefSeq" id="WP_240831010.1">
    <property type="nucleotide sequence ID" value="NZ_JAKWBL010000003.1"/>
</dbReference>
<sequence>MPPIFAPMPAQPHDHIIPFSESEKTKKEQVAEMFDKIAGKYDFMNRFLSARTDVSWRKKAINSLKKHQPQYILDIATGTGDMAIRSFKMLNPKQITGVDISTQMLEEGRKKIEKLGLSQHIKLEKGDSENLHFADASFDAVMAAFGVRNFENLEKGLSEMRRVLKPGGQLCIIEFSRPKPAFINSLYQLYMSVVAPQIAKAFKQDKQAYQYLNKSAKAFPERKDFTAILDKVGFKNSGYKALTFGMCCIYSASK</sequence>
<dbReference type="Proteomes" id="UP001202248">
    <property type="component" value="Unassembled WGS sequence"/>
</dbReference>
<evidence type="ECO:0000256" key="3">
    <source>
        <dbReference type="ARBA" id="ARBA00022679"/>
    </source>
</evidence>
<dbReference type="HAMAP" id="MF_01813">
    <property type="entry name" value="MenG_UbiE_methyltr"/>
    <property type="match status" value="1"/>
</dbReference>
<feature type="binding site" evidence="5">
    <location>
        <begin position="127"/>
        <end position="128"/>
    </location>
    <ligand>
        <name>S-adenosyl-L-methionine</name>
        <dbReference type="ChEBI" id="CHEBI:59789"/>
    </ligand>
</feature>
<comment type="similarity">
    <text evidence="5">Belongs to the class I-like SAM-binding methyltransferase superfamily. MenG/UbiE family.</text>
</comment>
<gene>
    <name evidence="6" type="primary">ubiE</name>
    <name evidence="5" type="synonym">menG</name>
    <name evidence="6" type="ORF">MKP09_15885</name>
</gene>
<evidence type="ECO:0000256" key="2">
    <source>
        <dbReference type="ARBA" id="ARBA00022603"/>
    </source>
</evidence>
<keyword evidence="3 5" id="KW-0808">Transferase</keyword>
<comment type="function">
    <text evidence="5">Methyltransferase required for the conversion of demethylmenaquinol (DMKH2) to menaquinol (MKH2).</text>
</comment>
<dbReference type="SUPFAM" id="SSF53335">
    <property type="entry name" value="S-adenosyl-L-methionine-dependent methyltransferases"/>
    <property type="match status" value="1"/>
</dbReference>
<comment type="caution">
    <text evidence="5">Lacks conserved residue(s) required for the propagation of feature annotation.</text>
</comment>
<dbReference type="CDD" id="cd02440">
    <property type="entry name" value="AdoMet_MTases"/>
    <property type="match status" value="1"/>
</dbReference>
<dbReference type="InterPro" id="IPR029063">
    <property type="entry name" value="SAM-dependent_MTases_sf"/>
</dbReference>
<protein>
    <recommendedName>
        <fullName evidence="5">Demethylmenaquinone methyltransferase</fullName>
        <ecNumber evidence="5">2.1.1.163</ecNumber>
    </recommendedName>
</protein>
<dbReference type="PANTHER" id="PTHR43591">
    <property type="entry name" value="METHYLTRANSFERASE"/>
    <property type="match status" value="1"/>
</dbReference>
<organism evidence="6 7">
    <name type="scientific">Niabella ginsengisoli</name>
    <dbReference type="NCBI Taxonomy" id="522298"/>
    <lineage>
        <taxon>Bacteria</taxon>
        <taxon>Pseudomonadati</taxon>
        <taxon>Bacteroidota</taxon>
        <taxon>Chitinophagia</taxon>
        <taxon>Chitinophagales</taxon>
        <taxon>Chitinophagaceae</taxon>
        <taxon>Niabella</taxon>
    </lineage>
</organism>
<dbReference type="NCBIfam" id="NF001244">
    <property type="entry name" value="PRK00216.1-5"/>
    <property type="match status" value="1"/>
</dbReference>
<accession>A0ABS9SLP3</accession>
<dbReference type="EC" id="2.1.1.163" evidence="5"/>
<keyword evidence="7" id="KW-1185">Reference proteome</keyword>
<dbReference type="Pfam" id="PF01209">
    <property type="entry name" value="Ubie_methyltran"/>
    <property type="match status" value="1"/>
</dbReference>
<proteinExistence type="inferred from homology"/>
<feature type="binding site" evidence="5">
    <location>
        <position position="79"/>
    </location>
    <ligand>
        <name>S-adenosyl-L-methionine</name>
        <dbReference type="ChEBI" id="CHEBI:59789"/>
    </ligand>
</feature>
<evidence type="ECO:0000256" key="5">
    <source>
        <dbReference type="HAMAP-Rule" id="MF_01813"/>
    </source>
</evidence>
<dbReference type="InterPro" id="IPR004033">
    <property type="entry name" value="UbiE/COQ5_MeTrFase"/>
</dbReference>
<dbReference type="PROSITE" id="PS51608">
    <property type="entry name" value="SAM_MT_UBIE"/>
    <property type="match status" value="1"/>
</dbReference>
<dbReference type="GO" id="GO:0043770">
    <property type="term" value="F:demethylmenaquinone methyltransferase activity"/>
    <property type="evidence" value="ECO:0007669"/>
    <property type="project" value="UniProtKB-EC"/>
</dbReference>
<comment type="catalytic activity">
    <reaction evidence="5">
        <text>a 2-demethylmenaquinol + S-adenosyl-L-methionine = a menaquinol + S-adenosyl-L-homocysteine + H(+)</text>
        <dbReference type="Rhea" id="RHEA:42640"/>
        <dbReference type="Rhea" id="RHEA-COMP:9539"/>
        <dbReference type="Rhea" id="RHEA-COMP:9563"/>
        <dbReference type="ChEBI" id="CHEBI:15378"/>
        <dbReference type="ChEBI" id="CHEBI:18151"/>
        <dbReference type="ChEBI" id="CHEBI:55437"/>
        <dbReference type="ChEBI" id="CHEBI:57856"/>
        <dbReference type="ChEBI" id="CHEBI:59789"/>
        <dbReference type="EC" id="2.1.1.163"/>
    </reaction>
</comment>
<dbReference type="NCBIfam" id="TIGR01934">
    <property type="entry name" value="MenG_MenH_UbiE"/>
    <property type="match status" value="1"/>
</dbReference>
<keyword evidence="1 5" id="KW-0474">Menaquinone biosynthesis</keyword>
<dbReference type="InterPro" id="IPR023576">
    <property type="entry name" value="UbiE/COQ5_MeTrFase_CS"/>
</dbReference>
<comment type="caution">
    <text evidence="6">The sequence shown here is derived from an EMBL/GenBank/DDBJ whole genome shotgun (WGS) entry which is preliminary data.</text>
</comment>
<dbReference type="PANTHER" id="PTHR43591:SF24">
    <property type="entry name" value="2-METHOXY-6-POLYPRENYL-1,4-BENZOQUINOL METHYLASE, MITOCHONDRIAL"/>
    <property type="match status" value="1"/>
</dbReference>
<evidence type="ECO:0000313" key="6">
    <source>
        <dbReference type="EMBL" id="MCH5599283.1"/>
    </source>
</evidence>
<evidence type="ECO:0000256" key="1">
    <source>
        <dbReference type="ARBA" id="ARBA00022428"/>
    </source>
</evidence>
<dbReference type="PROSITE" id="PS01184">
    <property type="entry name" value="UBIE_2"/>
    <property type="match status" value="1"/>
</dbReference>
<evidence type="ECO:0000256" key="4">
    <source>
        <dbReference type="ARBA" id="ARBA00022691"/>
    </source>
</evidence>
<reference evidence="6 7" key="1">
    <citation type="submission" date="2022-02" db="EMBL/GenBank/DDBJ databases">
        <authorList>
            <person name="Min J."/>
        </authorList>
    </citation>
    <scope>NUCLEOTIDE SEQUENCE [LARGE SCALE GENOMIC DNA]</scope>
    <source>
        <strain evidence="6 7">GR10-1</strain>
    </source>
</reference>
<comment type="pathway">
    <text evidence="5">Quinol/quinone metabolism; menaquinone biosynthesis; menaquinol from 1,4-dihydroxy-2-naphthoate: step 2/2.</text>
</comment>